<keyword evidence="1" id="KW-1133">Transmembrane helix</keyword>
<proteinExistence type="predicted"/>
<dbReference type="AlphaFoldDB" id="A0A418MEI1"/>
<keyword evidence="1" id="KW-0472">Membrane</keyword>
<organism evidence="2 3">
    <name type="scientific">Fibrisoma montanum</name>
    <dbReference type="NCBI Taxonomy" id="2305895"/>
    <lineage>
        <taxon>Bacteria</taxon>
        <taxon>Pseudomonadati</taxon>
        <taxon>Bacteroidota</taxon>
        <taxon>Cytophagia</taxon>
        <taxon>Cytophagales</taxon>
        <taxon>Spirosomataceae</taxon>
        <taxon>Fibrisoma</taxon>
    </lineage>
</organism>
<dbReference type="EMBL" id="QXED01000002">
    <property type="protein sequence ID" value="RIV25220.1"/>
    <property type="molecule type" value="Genomic_DNA"/>
</dbReference>
<dbReference type="Proteomes" id="UP000283523">
    <property type="component" value="Unassembled WGS sequence"/>
</dbReference>
<accession>A0A418MEI1</accession>
<dbReference type="OrthoDB" id="962467at2"/>
<evidence type="ECO:0000313" key="2">
    <source>
        <dbReference type="EMBL" id="RIV25220.1"/>
    </source>
</evidence>
<feature type="transmembrane region" description="Helical" evidence="1">
    <location>
        <begin position="20"/>
        <end position="40"/>
    </location>
</feature>
<evidence type="ECO:0000313" key="3">
    <source>
        <dbReference type="Proteomes" id="UP000283523"/>
    </source>
</evidence>
<protein>
    <submittedName>
        <fullName evidence="2">Uncharacterized protein</fullName>
    </submittedName>
</protein>
<sequence length="101" mass="11401">MKTQTMQRRISPLRASDSILLYGFGLALALSLLFNGFLLYKQSHQRSLIDNEVNTAAYGDDDVAWQQQLSECKRDNLQKDSLIRQLEQAPNAPPGKTVLVH</sequence>
<comment type="caution">
    <text evidence="2">The sequence shown here is derived from an EMBL/GenBank/DDBJ whole genome shotgun (WGS) entry which is preliminary data.</text>
</comment>
<keyword evidence="1" id="KW-0812">Transmembrane</keyword>
<reference evidence="2 3" key="1">
    <citation type="submission" date="2018-08" db="EMBL/GenBank/DDBJ databases">
        <title>Fibrisoma montanum sp. nov., isolated from Danxia mountain soil.</title>
        <authorList>
            <person name="Huang Y."/>
        </authorList>
    </citation>
    <scope>NUCLEOTIDE SEQUENCE [LARGE SCALE GENOMIC DNA]</scope>
    <source>
        <strain evidence="2 3">HYT19</strain>
    </source>
</reference>
<evidence type="ECO:0000256" key="1">
    <source>
        <dbReference type="SAM" id="Phobius"/>
    </source>
</evidence>
<name>A0A418MEI1_9BACT</name>
<gene>
    <name evidence="2" type="ORF">DYU11_07885</name>
</gene>
<keyword evidence="3" id="KW-1185">Reference proteome</keyword>